<dbReference type="EMBL" id="JAFBDZ010000002">
    <property type="protein sequence ID" value="MBM7585498.1"/>
    <property type="molecule type" value="Genomic_DNA"/>
</dbReference>
<dbReference type="Proteomes" id="UP001646157">
    <property type="component" value="Unassembled WGS sequence"/>
</dbReference>
<dbReference type="InterPro" id="IPR020084">
    <property type="entry name" value="NUDIX_hydrolase_CS"/>
</dbReference>
<dbReference type="PRINTS" id="PR00502">
    <property type="entry name" value="NUDIXFAMILY"/>
</dbReference>
<name>A0ABS2NCB2_9BACI</name>
<dbReference type="PROSITE" id="PS00893">
    <property type="entry name" value="NUDIX_BOX"/>
    <property type="match status" value="1"/>
</dbReference>
<evidence type="ECO:0000313" key="5">
    <source>
        <dbReference type="EMBL" id="MBM7585498.1"/>
    </source>
</evidence>
<dbReference type="PANTHER" id="PTHR43046:SF16">
    <property type="entry name" value="ADP-RIBOSE PYROPHOSPHATASE YJHB-RELATED"/>
    <property type="match status" value="1"/>
</dbReference>
<comment type="caution">
    <text evidence="5">The sequence shown here is derived from an EMBL/GenBank/DDBJ whole genome shotgun (WGS) entry which is preliminary data.</text>
</comment>
<proteinExistence type="inferred from homology"/>
<comment type="cofactor">
    <cofactor evidence="1">
        <name>Mg(2+)</name>
        <dbReference type="ChEBI" id="CHEBI:18420"/>
    </cofactor>
</comment>
<sequence length="133" mass="15278">MPKVGVFASVIDEEDRILCVKINYGSGNWTLPGGHLEKNESPIDGVKREVYEETGFLVEIDYLISLYSAPEKDDLVLLFKARIIQKAEFVPNGEIEQIAFFDKGDLPKEMHPWNMKRIYDAFNDKVSNLHIFK</sequence>
<dbReference type="Gene3D" id="3.90.79.10">
    <property type="entry name" value="Nucleoside Triphosphate Pyrophosphohydrolase"/>
    <property type="match status" value="1"/>
</dbReference>
<dbReference type="InterPro" id="IPR000086">
    <property type="entry name" value="NUDIX_hydrolase_dom"/>
</dbReference>
<keyword evidence="2 3" id="KW-0378">Hydrolase</keyword>
<organism evidence="5 6">
    <name type="scientific">Rossellomorea pakistanensis</name>
    <dbReference type="NCBI Taxonomy" id="992288"/>
    <lineage>
        <taxon>Bacteria</taxon>
        <taxon>Bacillati</taxon>
        <taxon>Bacillota</taxon>
        <taxon>Bacilli</taxon>
        <taxon>Bacillales</taxon>
        <taxon>Bacillaceae</taxon>
        <taxon>Rossellomorea</taxon>
    </lineage>
</organism>
<dbReference type="Pfam" id="PF00293">
    <property type="entry name" value="NUDIX"/>
    <property type="match status" value="1"/>
</dbReference>
<dbReference type="PANTHER" id="PTHR43046">
    <property type="entry name" value="GDP-MANNOSE MANNOSYL HYDROLASE"/>
    <property type="match status" value="1"/>
</dbReference>
<dbReference type="PROSITE" id="PS51462">
    <property type="entry name" value="NUDIX"/>
    <property type="match status" value="1"/>
</dbReference>
<dbReference type="SUPFAM" id="SSF55811">
    <property type="entry name" value="Nudix"/>
    <property type="match status" value="1"/>
</dbReference>
<evidence type="ECO:0000256" key="1">
    <source>
        <dbReference type="ARBA" id="ARBA00001946"/>
    </source>
</evidence>
<evidence type="ECO:0000313" key="6">
    <source>
        <dbReference type="Proteomes" id="UP001646157"/>
    </source>
</evidence>
<evidence type="ECO:0000256" key="2">
    <source>
        <dbReference type="ARBA" id="ARBA00022801"/>
    </source>
</evidence>
<gene>
    <name evidence="5" type="ORF">JOC86_002040</name>
</gene>
<dbReference type="RefSeq" id="WP_205171556.1">
    <property type="nucleotide sequence ID" value="NZ_JAFBDZ010000002.1"/>
</dbReference>
<keyword evidence="6" id="KW-1185">Reference proteome</keyword>
<evidence type="ECO:0000256" key="3">
    <source>
        <dbReference type="RuleBase" id="RU003476"/>
    </source>
</evidence>
<dbReference type="InterPro" id="IPR020476">
    <property type="entry name" value="Nudix_hydrolase"/>
</dbReference>
<reference evidence="5 6" key="1">
    <citation type="submission" date="2021-01" db="EMBL/GenBank/DDBJ databases">
        <title>Genomic Encyclopedia of Type Strains, Phase IV (KMG-IV): sequencing the most valuable type-strain genomes for metagenomic binning, comparative biology and taxonomic classification.</title>
        <authorList>
            <person name="Goeker M."/>
        </authorList>
    </citation>
    <scope>NUCLEOTIDE SEQUENCE [LARGE SCALE GENOMIC DNA]</scope>
    <source>
        <strain evidence="5 6">DSM 24834</strain>
    </source>
</reference>
<dbReference type="InterPro" id="IPR015797">
    <property type="entry name" value="NUDIX_hydrolase-like_dom_sf"/>
</dbReference>
<accession>A0ABS2NCB2</accession>
<comment type="similarity">
    <text evidence="3">Belongs to the Nudix hydrolase family.</text>
</comment>
<protein>
    <submittedName>
        <fullName evidence="5">ADP-ribose pyrophosphatase YjhB (NUDIX family)</fullName>
    </submittedName>
</protein>
<evidence type="ECO:0000259" key="4">
    <source>
        <dbReference type="PROSITE" id="PS51462"/>
    </source>
</evidence>
<feature type="domain" description="Nudix hydrolase" evidence="4">
    <location>
        <begin position="1"/>
        <end position="123"/>
    </location>
</feature>